<gene>
    <name evidence="2" type="ORF">C8N34_108242</name>
</gene>
<dbReference type="InterPro" id="IPR015406">
    <property type="entry name" value="GpJ_CSF"/>
</dbReference>
<reference evidence="2 3" key="1">
    <citation type="submission" date="2018-04" db="EMBL/GenBank/DDBJ databases">
        <title>Genomic Encyclopedia of Archaeal and Bacterial Type Strains, Phase II (KMG-II): from individual species to whole genera.</title>
        <authorList>
            <person name="Goeker M."/>
        </authorList>
    </citation>
    <scope>NUCLEOTIDE SEQUENCE [LARGE SCALE GENOMIC DNA]</scope>
    <source>
        <strain evidence="2 3">DSM 21823</strain>
    </source>
</reference>
<sequence>MQDGNIPDLLSTTSAQSSAITSLQNDLAGKAPASALNALTTRVTTAEGNITANAGALTALSADVGKFAAAGKFRVSVEATPSGATSRIGLSATASGGATTQTAALFLEATSSGVGRVLIDADRFAILNGTTRDVPFVVDGGATYIRKAMIKSGDIDADKIDTDSFSTAGMALFGGTLQSDNYAPGAAGWRIRRNGVAEFWGLIVRGSIQDGAVSDRAVTARPGDWTNDTTGSWSVVNTVTLTGLSPDAIYFANIKLESTASMRQYVRSRGGETA</sequence>
<evidence type="ECO:0000313" key="3">
    <source>
        <dbReference type="Proteomes" id="UP000244224"/>
    </source>
</evidence>
<evidence type="ECO:0000259" key="1">
    <source>
        <dbReference type="Pfam" id="PF09327"/>
    </source>
</evidence>
<dbReference type="Pfam" id="PF09327">
    <property type="entry name" value="Phage_Tail_Tip"/>
    <property type="match status" value="1"/>
</dbReference>
<proteinExistence type="predicted"/>
<accession>A0A2T6AZA8</accession>
<keyword evidence="3" id="KW-1185">Reference proteome</keyword>
<evidence type="ECO:0000313" key="2">
    <source>
        <dbReference type="EMBL" id="PTX49131.1"/>
    </source>
</evidence>
<dbReference type="EMBL" id="QBKP01000008">
    <property type="protein sequence ID" value="PTX49131.1"/>
    <property type="molecule type" value="Genomic_DNA"/>
</dbReference>
<dbReference type="AlphaFoldDB" id="A0A2T6AZA8"/>
<dbReference type="Proteomes" id="UP000244224">
    <property type="component" value="Unassembled WGS sequence"/>
</dbReference>
<dbReference type="Gene3D" id="1.20.5.340">
    <property type="match status" value="1"/>
</dbReference>
<protein>
    <recommendedName>
        <fullName evidence="1">Tip attachment protein J central straight fiber domain-containing protein</fullName>
    </recommendedName>
</protein>
<dbReference type="OrthoDB" id="7822067at2"/>
<feature type="domain" description="Tip attachment protein J central straight fiber" evidence="1">
    <location>
        <begin position="114"/>
        <end position="209"/>
    </location>
</feature>
<name>A0A2T6AZA8_9RHOB</name>
<comment type="caution">
    <text evidence="2">The sequence shown here is derived from an EMBL/GenBank/DDBJ whole genome shotgun (WGS) entry which is preliminary data.</text>
</comment>
<organism evidence="2 3">
    <name type="scientific">Gemmobacter caeni</name>
    <dbReference type="NCBI Taxonomy" id="589035"/>
    <lineage>
        <taxon>Bacteria</taxon>
        <taxon>Pseudomonadati</taxon>
        <taxon>Pseudomonadota</taxon>
        <taxon>Alphaproteobacteria</taxon>
        <taxon>Rhodobacterales</taxon>
        <taxon>Paracoccaceae</taxon>
        <taxon>Gemmobacter</taxon>
    </lineage>
</organism>
<dbReference type="RefSeq" id="WP_108129387.1">
    <property type="nucleotide sequence ID" value="NZ_QBKP01000008.1"/>
</dbReference>